<dbReference type="InterPro" id="IPR039005">
    <property type="entry name" value="CSPG_rpt"/>
</dbReference>
<feature type="repeat" description="CSPG" evidence="5">
    <location>
        <begin position="558"/>
        <end position="670"/>
    </location>
</feature>
<keyword evidence="2 6" id="KW-0732">Signal</keyword>
<evidence type="ECO:0000313" key="8">
    <source>
        <dbReference type="EMBL" id="KAK2173585.1"/>
    </source>
</evidence>
<feature type="repeat" description="CSPG" evidence="5">
    <location>
        <begin position="692"/>
        <end position="765"/>
    </location>
</feature>
<dbReference type="PROSITE" id="PS51854">
    <property type="entry name" value="CSPG"/>
    <property type="match status" value="5"/>
</dbReference>
<sequence length="765" mass="85220">MHYTTLTFMLLWIACSGRKVREQRALLVKRGRTEYLTREHIALPPPSDFPCKVEVVYNDPVSQRVGHLEPAVRIEFSPYDIVIGDNRLDPLEVGKFYGLSNRIDANVLRFRYNYDAGAACNVHYDRKRSHLPQLGKIIDGNGENMLDSFDFDCRDFLTAGLQYKHLNAPTPEVDYLPLEIEVFDEVQSDSPIKENVYLPIKIRGAFPNLPPKASFTSSFMMDADEFILTTVEPSVMSATDEETPDELLVFNISRPLGRNDGFFVNVKDHTRPITSFLQEDLVNLNIAYMPPPVSFSQRKDIRVEFTVYDSEFEPSQALTLHVAVRPSSTTAPRVAVNAGLTIVEGLYRPITPDNFRIADSDNLDKVKVYVRGGLNHGRLELRGRPAVLFTPADIDAGDVIYHHDDSDDASDHIMFYVTDGSQSTRVRFPITILPKDDSAPYLVNNLGLEVTEGGYVQITSHMLSAHDRDSDDDGIVFVLKRAPSAGELVRRFRPLTLGYPIVKFSQLEISRGHVYYHHLGGEIFTDSFSFVLRDGHRPTNRSPAYTSRVTVAAVHDMPPSPVPGTGSRVSVPETDVVVLTNAQLRYTDIESDDADLVYTITSQPFFLKSSITTDAGRIVSTDGLTTKNASAPALKTFTQRQVNYGKVAYMPPAEDIGPLRRYVRFGFSVSDGTGNKVLAQTFDVTLLPVDNLPPTLSASTLRVLEGGGVKVTSNDVTAFDPDTEQDALTFAVDRTPGHGRLLLRERPLKTGDQFRLADLTSGHIR</sequence>
<gene>
    <name evidence="8" type="ORF">NP493_866g01096</name>
</gene>
<dbReference type="InterPro" id="IPR045658">
    <property type="entry name" value="FRAS1-rel_N"/>
</dbReference>
<evidence type="ECO:0000313" key="9">
    <source>
        <dbReference type="Proteomes" id="UP001209878"/>
    </source>
</evidence>
<proteinExistence type="predicted"/>
<dbReference type="Pfam" id="PF19309">
    <property type="entry name" value="Frem_N"/>
    <property type="match status" value="1"/>
</dbReference>
<reference evidence="8" key="1">
    <citation type="journal article" date="2023" name="Mol. Biol. Evol.">
        <title>Third-Generation Sequencing Reveals the Adaptive Role of the Epigenome in Three Deep-Sea Polychaetes.</title>
        <authorList>
            <person name="Perez M."/>
            <person name="Aroh O."/>
            <person name="Sun Y."/>
            <person name="Lan Y."/>
            <person name="Juniper S.K."/>
            <person name="Young C.R."/>
            <person name="Angers B."/>
            <person name="Qian P.Y."/>
        </authorList>
    </citation>
    <scope>NUCLEOTIDE SEQUENCE</scope>
    <source>
        <strain evidence="8">R07B-5</strain>
    </source>
</reference>
<feature type="repeat" description="CSPG" evidence="5">
    <location>
        <begin position="331"/>
        <end position="418"/>
    </location>
</feature>
<dbReference type="GO" id="GO:0046872">
    <property type="term" value="F:metal ion binding"/>
    <property type="evidence" value="ECO:0007669"/>
    <property type="project" value="UniProtKB-KW"/>
</dbReference>
<feature type="signal peptide" evidence="6">
    <location>
        <begin position="1"/>
        <end position="17"/>
    </location>
</feature>
<evidence type="ECO:0000256" key="1">
    <source>
        <dbReference type="ARBA" id="ARBA00022723"/>
    </source>
</evidence>
<evidence type="ECO:0000256" key="5">
    <source>
        <dbReference type="PROSITE-ProRule" id="PRU01201"/>
    </source>
</evidence>
<keyword evidence="1" id="KW-0479">Metal-binding</keyword>
<feature type="domain" description="FRAS1-related extracellular matrix protein N-terminal" evidence="7">
    <location>
        <begin position="76"/>
        <end position="178"/>
    </location>
</feature>
<dbReference type="AlphaFoldDB" id="A0AAD9KLT2"/>
<comment type="caution">
    <text evidence="8">The sequence shown here is derived from an EMBL/GenBank/DDBJ whole genome shotgun (WGS) entry which is preliminary data.</text>
</comment>
<keyword evidence="3" id="KW-0677">Repeat</keyword>
<dbReference type="GO" id="GO:0009653">
    <property type="term" value="P:anatomical structure morphogenesis"/>
    <property type="evidence" value="ECO:0007669"/>
    <property type="project" value="TreeGrafter"/>
</dbReference>
<dbReference type="Proteomes" id="UP001209878">
    <property type="component" value="Unassembled WGS sequence"/>
</dbReference>
<evidence type="ECO:0000256" key="4">
    <source>
        <dbReference type="ARBA" id="ARBA00023180"/>
    </source>
</evidence>
<evidence type="ECO:0000259" key="7">
    <source>
        <dbReference type="Pfam" id="PF19309"/>
    </source>
</evidence>
<dbReference type="Pfam" id="PF16184">
    <property type="entry name" value="Cadherin_3"/>
    <property type="match status" value="5"/>
</dbReference>
<evidence type="ECO:0000256" key="2">
    <source>
        <dbReference type="ARBA" id="ARBA00022729"/>
    </source>
</evidence>
<dbReference type="PANTHER" id="PTHR45739">
    <property type="entry name" value="MATRIX PROTEIN, PUTATIVE-RELATED"/>
    <property type="match status" value="1"/>
</dbReference>
<evidence type="ECO:0000256" key="6">
    <source>
        <dbReference type="SAM" id="SignalP"/>
    </source>
</evidence>
<dbReference type="EMBL" id="JAODUO010000865">
    <property type="protein sequence ID" value="KAK2173585.1"/>
    <property type="molecule type" value="Genomic_DNA"/>
</dbReference>
<name>A0AAD9KLT2_RIDPI</name>
<evidence type="ECO:0000256" key="3">
    <source>
        <dbReference type="ARBA" id="ARBA00022737"/>
    </source>
</evidence>
<keyword evidence="9" id="KW-1185">Reference proteome</keyword>
<keyword evidence="4" id="KW-0325">Glycoprotein</keyword>
<accession>A0AAD9KLT2</accession>
<protein>
    <recommendedName>
        <fullName evidence="7">FRAS1-related extracellular matrix protein N-terminal domain-containing protein</fullName>
    </recommendedName>
</protein>
<feature type="repeat" description="CSPG" evidence="5">
    <location>
        <begin position="210"/>
        <end position="306"/>
    </location>
</feature>
<organism evidence="8 9">
    <name type="scientific">Ridgeia piscesae</name>
    <name type="common">Tubeworm</name>
    <dbReference type="NCBI Taxonomy" id="27915"/>
    <lineage>
        <taxon>Eukaryota</taxon>
        <taxon>Metazoa</taxon>
        <taxon>Spiralia</taxon>
        <taxon>Lophotrochozoa</taxon>
        <taxon>Annelida</taxon>
        <taxon>Polychaeta</taxon>
        <taxon>Sedentaria</taxon>
        <taxon>Canalipalpata</taxon>
        <taxon>Sabellida</taxon>
        <taxon>Siboglinidae</taxon>
        <taxon>Ridgeia</taxon>
    </lineage>
</organism>
<feature type="chain" id="PRO_5042254029" description="FRAS1-related extracellular matrix protein N-terminal domain-containing protein" evidence="6">
    <location>
        <begin position="18"/>
        <end position="765"/>
    </location>
</feature>
<dbReference type="InterPro" id="IPR051561">
    <property type="entry name" value="FRAS1_ECM"/>
</dbReference>
<dbReference type="PANTHER" id="PTHR45739:SF11">
    <property type="entry name" value="FRAS1-RELATED EXTRACELLULAR MATRIX PROTEIN 1-LIKE ISOFORM X1"/>
    <property type="match status" value="1"/>
</dbReference>
<feature type="repeat" description="CSPG" evidence="5">
    <location>
        <begin position="439"/>
        <end position="533"/>
    </location>
</feature>